<evidence type="ECO:0000259" key="7">
    <source>
        <dbReference type="Pfam" id="PF01494"/>
    </source>
</evidence>
<dbReference type="Pfam" id="PF01494">
    <property type="entry name" value="FAD_binding_3"/>
    <property type="match status" value="1"/>
</dbReference>
<protein>
    <submittedName>
        <fullName evidence="8">Ubiquinone biosynthesis hydroxylase, UbiH/UbiF/VisC/COQ6 family</fullName>
    </submittedName>
</protein>
<evidence type="ECO:0000256" key="5">
    <source>
        <dbReference type="ARBA" id="ARBA00023002"/>
    </source>
</evidence>
<dbReference type="GO" id="GO:0071949">
    <property type="term" value="F:FAD binding"/>
    <property type="evidence" value="ECO:0007669"/>
    <property type="project" value="InterPro"/>
</dbReference>
<accession>B8HUD3</accession>
<evidence type="ECO:0000256" key="1">
    <source>
        <dbReference type="ARBA" id="ARBA00001974"/>
    </source>
</evidence>
<dbReference type="GO" id="GO:0006744">
    <property type="term" value="P:ubiquinone biosynthetic process"/>
    <property type="evidence" value="ECO:0007669"/>
    <property type="project" value="InterPro"/>
</dbReference>
<comment type="cofactor">
    <cofactor evidence="1">
        <name>FAD</name>
        <dbReference type="ChEBI" id="CHEBI:57692"/>
    </cofactor>
</comment>
<feature type="domain" description="FAD-binding" evidence="7">
    <location>
        <begin position="32"/>
        <end position="380"/>
    </location>
</feature>
<dbReference type="NCBIfam" id="NF005612">
    <property type="entry name" value="PRK07364.1"/>
    <property type="match status" value="1"/>
</dbReference>
<dbReference type="SUPFAM" id="SSF51905">
    <property type="entry name" value="FAD/NAD(P)-binding domain"/>
    <property type="match status" value="1"/>
</dbReference>
<dbReference type="NCBIfam" id="TIGR01988">
    <property type="entry name" value="Ubi-OHases"/>
    <property type="match status" value="1"/>
</dbReference>
<dbReference type="GO" id="GO:0016705">
    <property type="term" value="F:oxidoreductase activity, acting on paired donors, with incorporation or reduction of molecular oxygen"/>
    <property type="evidence" value="ECO:0007669"/>
    <property type="project" value="InterPro"/>
</dbReference>
<comment type="similarity">
    <text evidence="2">Belongs to the UbiH/COQ6 family.</text>
</comment>
<evidence type="ECO:0000256" key="2">
    <source>
        <dbReference type="ARBA" id="ARBA00005349"/>
    </source>
</evidence>
<keyword evidence="3" id="KW-0285">Flavoprotein</keyword>
<name>B8HUD3_CYAP4</name>
<proteinExistence type="inferred from homology"/>
<dbReference type="STRING" id="395961.Cyan7425_2117"/>
<dbReference type="PANTHER" id="PTHR43876:SF7">
    <property type="entry name" value="UBIQUINONE BIOSYNTHESIS MONOOXYGENASE COQ6, MITOCHONDRIAL"/>
    <property type="match status" value="1"/>
</dbReference>
<dbReference type="InterPro" id="IPR051205">
    <property type="entry name" value="UbiH/COQ6_monooxygenase"/>
</dbReference>
<dbReference type="FunFam" id="3.50.50.60:FF:000021">
    <property type="entry name" value="Ubiquinone biosynthesis monooxygenase COQ6"/>
    <property type="match status" value="1"/>
</dbReference>
<evidence type="ECO:0000256" key="3">
    <source>
        <dbReference type="ARBA" id="ARBA00022630"/>
    </source>
</evidence>
<keyword evidence="6" id="KW-0503">Monooxygenase</keyword>
<dbReference type="PRINTS" id="PR00420">
    <property type="entry name" value="RNGMNOXGNASE"/>
</dbReference>
<evidence type="ECO:0000313" key="8">
    <source>
        <dbReference type="EMBL" id="ACL44478.1"/>
    </source>
</evidence>
<dbReference type="OrthoDB" id="9766816at2"/>
<dbReference type="GO" id="GO:0110142">
    <property type="term" value="C:ubiquinone biosynthesis complex"/>
    <property type="evidence" value="ECO:0007669"/>
    <property type="project" value="UniProtKB-ARBA"/>
</dbReference>
<organism evidence="8">
    <name type="scientific">Cyanothece sp. (strain PCC 7425 / ATCC 29141)</name>
    <dbReference type="NCBI Taxonomy" id="395961"/>
    <lineage>
        <taxon>Bacteria</taxon>
        <taxon>Bacillati</taxon>
        <taxon>Cyanobacteriota</taxon>
        <taxon>Cyanophyceae</taxon>
        <taxon>Gomontiellales</taxon>
        <taxon>Cyanothecaceae</taxon>
        <taxon>Cyanothece</taxon>
    </lineage>
</organism>
<keyword evidence="8" id="KW-0830">Ubiquinone</keyword>
<dbReference type="InterPro" id="IPR018168">
    <property type="entry name" value="Ubi_Hdrlase_CS"/>
</dbReference>
<gene>
    <name evidence="8" type="ordered locus">Cyan7425_2117</name>
</gene>
<dbReference type="Gene3D" id="3.50.50.60">
    <property type="entry name" value="FAD/NAD(P)-binding domain"/>
    <property type="match status" value="2"/>
</dbReference>
<evidence type="ECO:0000256" key="4">
    <source>
        <dbReference type="ARBA" id="ARBA00022827"/>
    </source>
</evidence>
<evidence type="ECO:0000256" key="6">
    <source>
        <dbReference type="ARBA" id="ARBA00023033"/>
    </source>
</evidence>
<reference evidence="8" key="1">
    <citation type="submission" date="2009-01" db="EMBL/GenBank/DDBJ databases">
        <title>Complete sequence of chromosome Cyanothece sp. PCC 7425.</title>
        <authorList>
            <consortium name="US DOE Joint Genome Institute"/>
            <person name="Lucas S."/>
            <person name="Copeland A."/>
            <person name="Lapidus A."/>
            <person name="Glavina del Rio T."/>
            <person name="Dalin E."/>
            <person name="Tice H."/>
            <person name="Bruce D."/>
            <person name="Goodwin L."/>
            <person name="Pitluck S."/>
            <person name="Sims D."/>
            <person name="Meineke L."/>
            <person name="Brettin T."/>
            <person name="Detter J.C."/>
            <person name="Han C."/>
            <person name="Larimer F."/>
            <person name="Land M."/>
            <person name="Hauser L."/>
            <person name="Kyrpides N."/>
            <person name="Ovchinnikova G."/>
            <person name="Liberton M."/>
            <person name="Stoeckel J."/>
            <person name="Banerjee A."/>
            <person name="Singh A."/>
            <person name="Page L."/>
            <person name="Sato H."/>
            <person name="Zhao L."/>
            <person name="Sherman L."/>
            <person name="Pakrasi H."/>
            <person name="Richardson P."/>
        </authorList>
    </citation>
    <scope>NUCLEOTIDE SEQUENCE</scope>
    <source>
        <strain evidence="8">PCC 7425</strain>
    </source>
</reference>
<keyword evidence="4" id="KW-0274">FAD</keyword>
<dbReference type="InterPro" id="IPR036188">
    <property type="entry name" value="FAD/NAD-bd_sf"/>
</dbReference>
<dbReference type="GO" id="GO:0004497">
    <property type="term" value="F:monooxygenase activity"/>
    <property type="evidence" value="ECO:0007669"/>
    <property type="project" value="UniProtKB-KW"/>
</dbReference>
<dbReference type="AlphaFoldDB" id="B8HUD3"/>
<dbReference type="PANTHER" id="PTHR43876">
    <property type="entry name" value="UBIQUINONE BIOSYNTHESIS MONOOXYGENASE COQ6, MITOCHONDRIAL"/>
    <property type="match status" value="1"/>
</dbReference>
<dbReference type="PROSITE" id="PS01304">
    <property type="entry name" value="UBIH"/>
    <property type="match status" value="1"/>
</dbReference>
<dbReference type="eggNOG" id="COG0654">
    <property type="taxonomic scope" value="Bacteria"/>
</dbReference>
<keyword evidence="5" id="KW-0560">Oxidoreductase</keyword>
<dbReference type="InterPro" id="IPR010971">
    <property type="entry name" value="UbiH/COQ6"/>
</dbReference>
<dbReference type="KEGG" id="cyn:Cyan7425_2117"/>
<dbReference type="EMBL" id="CP001344">
    <property type="protein sequence ID" value="ACL44478.1"/>
    <property type="molecule type" value="Genomic_DNA"/>
</dbReference>
<dbReference type="HOGENOM" id="CLU_009665_8_1_3"/>
<sequence length="439" mass="48164">MISSIERNTTRDNQLLASSGQALKGDPAKTFDIAIVGGGIVGLTLAALLKDSGLSIAVVEAQSQSVAAAKGQAYALHLISSRIFSGIGVWADIAPQVEPFKQVRLSDADYPHRVDFQPADLNTEVLGHVAEHGVLLRALQNFLQSCENVTWFCPAEVTQTHCDQSGVRVELSPVQSDSPVNGINLPTTLQAKLLIGADGSRSPIRTKAGISTHGWQYWQSCVVVTVATEKPHHNTAYERFWPSGPFAILPLSGNRCRIVWTSPHAEAERILHLDEPQFLQELSQRFGHQLGQLSLLSRPFLFPARLMHTQAYSGQRLALIGDAAHTCHPVGGQGLNLGIRDAAALAEVLQTAHQRGEDIGSQAVLRRYQNWRNWENWATLAFTDFLDRLFSNQCFPLVVGRRLGLRVMQKLPFLRIAALRFMAGLSGRVPQIARLESNS</sequence>
<dbReference type="InterPro" id="IPR002938">
    <property type="entry name" value="FAD-bd"/>
</dbReference>